<proteinExistence type="predicted"/>
<dbReference type="EMBL" id="JAABOA010004850">
    <property type="protein sequence ID" value="KAF9577428.1"/>
    <property type="molecule type" value="Genomic_DNA"/>
</dbReference>
<evidence type="ECO:0000313" key="3">
    <source>
        <dbReference type="Proteomes" id="UP000780801"/>
    </source>
</evidence>
<dbReference type="Gene3D" id="3.40.50.1820">
    <property type="entry name" value="alpha/beta hydrolase"/>
    <property type="match status" value="1"/>
</dbReference>
<dbReference type="Proteomes" id="UP000780801">
    <property type="component" value="Unassembled WGS sequence"/>
</dbReference>
<dbReference type="PANTHER" id="PTHR37017">
    <property type="entry name" value="AB HYDROLASE-1 DOMAIN-CONTAINING PROTEIN-RELATED"/>
    <property type="match status" value="1"/>
</dbReference>
<dbReference type="OrthoDB" id="1263307at2759"/>
<dbReference type="InterPro" id="IPR029058">
    <property type="entry name" value="AB_hydrolase_fold"/>
</dbReference>
<name>A0A9P6FKQ3_9FUNG</name>
<reference evidence="2" key="1">
    <citation type="journal article" date="2020" name="Fungal Divers.">
        <title>Resolving the Mortierellaceae phylogeny through synthesis of multi-gene phylogenetics and phylogenomics.</title>
        <authorList>
            <person name="Vandepol N."/>
            <person name="Liber J."/>
            <person name="Desiro A."/>
            <person name="Na H."/>
            <person name="Kennedy M."/>
            <person name="Barry K."/>
            <person name="Grigoriev I.V."/>
            <person name="Miller A.N."/>
            <person name="O'Donnell K."/>
            <person name="Stajich J.E."/>
            <person name="Bonito G."/>
        </authorList>
    </citation>
    <scope>NUCLEOTIDE SEQUENCE</scope>
    <source>
        <strain evidence="2">KOD1015</strain>
    </source>
</reference>
<dbReference type="PANTHER" id="PTHR37017:SF11">
    <property type="entry name" value="ESTERASE_LIPASE_THIOESTERASE DOMAIN-CONTAINING PROTEIN"/>
    <property type="match status" value="1"/>
</dbReference>
<dbReference type="InterPro" id="IPR000073">
    <property type="entry name" value="AB_hydrolase_1"/>
</dbReference>
<dbReference type="Pfam" id="PF12697">
    <property type="entry name" value="Abhydrolase_6"/>
    <property type="match status" value="1"/>
</dbReference>
<evidence type="ECO:0000259" key="1">
    <source>
        <dbReference type="Pfam" id="PF12697"/>
    </source>
</evidence>
<organism evidence="2 3">
    <name type="scientific">Lunasporangiospora selenospora</name>
    <dbReference type="NCBI Taxonomy" id="979761"/>
    <lineage>
        <taxon>Eukaryota</taxon>
        <taxon>Fungi</taxon>
        <taxon>Fungi incertae sedis</taxon>
        <taxon>Mucoromycota</taxon>
        <taxon>Mortierellomycotina</taxon>
        <taxon>Mortierellomycetes</taxon>
        <taxon>Mortierellales</taxon>
        <taxon>Mortierellaceae</taxon>
        <taxon>Lunasporangiospora</taxon>
    </lineage>
</organism>
<evidence type="ECO:0000313" key="2">
    <source>
        <dbReference type="EMBL" id="KAF9577428.1"/>
    </source>
</evidence>
<comment type="caution">
    <text evidence="2">The sequence shown here is derived from an EMBL/GenBank/DDBJ whole genome shotgun (WGS) entry which is preliminary data.</text>
</comment>
<dbReference type="InterPro" id="IPR052897">
    <property type="entry name" value="Sec-Metab_Biosynth_Hydrolase"/>
</dbReference>
<keyword evidence="3" id="KW-1185">Reference proteome</keyword>
<sequence>MTPGPVVLVGHSFGGLAITNAGNADNVAALVYISAFAPDDNQSIAELGANFAPLPSAKAFIFDAQGRFWLSHDDFLKYFAPDVPKAQANLMAAVQGPADGARFEWRSGPAAWKKKPSYFLVSEHDQIISPELEAWEAKNIKAVKTVSVPGASHAALVSHPDIVANLIIDAAKAVAAKS</sequence>
<dbReference type="SUPFAM" id="SSF53474">
    <property type="entry name" value="alpha/beta-Hydrolases"/>
    <property type="match status" value="1"/>
</dbReference>
<gene>
    <name evidence="2" type="ORF">BGW38_007366</name>
</gene>
<dbReference type="AlphaFoldDB" id="A0A9P6FKQ3"/>
<accession>A0A9P6FKQ3</accession>
<feature type="domain" description="AB hydrolase-1" evidence="1">
    <location>
        <begin position="3"/>
        <end position="165"/>
    </location>
</feature>
<protein>
    <recommendedName>
        <fullName evidence="1">AB hydrolase-1 domain-containing protein</fullName>
    </recommendedName>
</protein>